<evidence type="ECO:0000259" key="9">
    <source>
        <dbReference type="SMART" id="SM00977"/>
    </source>
</evidence>
<evidence type="ECO:0000256" key="2">
    <source>
        <dbReference type="ARBA" id="ARBA00022490"/>
    </source>
</evidence>
<keyword evidence="3 8" id="KW-0436">Ligase</keyword>
<keyword evidence="5 8" id="KW-0547">Nucleotide-binding</keyword>
<comment type="domain">
    <text evidence="8">The N-terminal region contains the highly conserved SGGXDS motif, predicted to be a P-loop motif involved in ATP binding.</text>
</comment>
<comment type="catalytic activity">
    <reaction evidence="7 8">
        <text>cytidine(34) in tRNA(Ile2) + L-lysine + ATP = lysidine(34) in tRNA(Ile2) + AMP + diphosphate + H(+)</text>
        <dbReference type="Rhea" id="RHEA:43744"/>
        <dbReference type="Rhea" id="RHEA-COMP:10625"/>
        <dbReference type="Rhea" id="RHEA-COMP:10670"/>
        <dbReference type="ChEBI" id="CHEBI:15378"/>
        <dbReference type="ChEBI" id="CHEBI:30616"/>
        <dbReference type="ChEBI" id="CHEBI:32551"/>
        <dbReference type="ChEBI" id="CHEBI:33019"/>
        <dbReference type="ChEBI" id="CHEBI:82748"/>
        <dbReference type="ChEBI" id="CHEBI:83665"/>
        <dbReference type="ChEBI" id="CHEBI:456215"/>
        <dbReference type="EC" id="6.3.4.19"/>
    </reaction>
</comment>
<proteinExistence type="inferred from homology"/>
<dbReference type="InterPro" id="IPR012094">
    <property type="entry name" value="tRNA_Ile_lys_synt"/>
</dbReference>
<evidence type="ECO:0000256" key="4">
    <source>
        <dbReference type="ARBA" id="ARBA00022694"/>
    </source>
</evidence>
<sequence>MDNRQFLLERVRQYIARHIPLSYQHLVLVGLSGGADSVALLSILTELGYRCEACHCNFGLRGEESLRDRRFAESVATELGVPFREVAFDTLAYAEANKVSVEMACRELRYAWFEQQRREAGAAYVAVAHHRDDSIETMLLNLIRGTGIAGLTGIQPVNGSVIRPLLSLSRAEIESYLFDAHLSFVVDSTNRETLYTRNKIRLQLLPLMQAINPSVYESLSHTADYLREVEAVYRCAVEGYKERLIRHESDGVHIDIGVLRTLPGARTLLFEMVKEYGFLSAQLDDIWAAVDAPSGRFFDAPVYRLLKDRTDFVLYPRRSEKKIRTIEYGTSVVDEPVKLTFTLFDADDYQIPRRRDTVCFDAGLLPFPLTLRTWSEGDRFRPFGMKGHQKLSDYFNNNKYSLARKQSAWLLCAGEEIVWIVGERASDCYKITSATRQIWEIRCEK</sequence>
<dbReference type="NCBIfam" id="TIGR02432">
    <property type="entry name" value="lysidine_TilS_N"/>
    <property type="match status" value="1"/>
</dbReference>
<feature type="binding site" evidence="8">
    <location>
        <begin position="32"/>
        <end position="37"/>
    </location>
    <ligand>
        <name>ATP</name>
        <dbReference type="ChEBI" id="CHEBI:30616"/>
    </ligand>
</feature>
<dbReference type="InterPro" id="IPR011063">
    <property type="entry name" value="TilS/TtcA_N"/>
</dbReference>
<dbReference type="GO" id="GO:0006400">
    <property type="term" value="P:tRNA modification"/>
    <property type="evidence" value="ECO:0007669"/>
    <property type="project" value="UniProtKB-UniRule"/>
</dbReference>
<evidence type="ECO:0000256" key="5">
    <source>
        <dbReference type="ARBA" id="ARBA00022741"/>
    </source>
</evidence>
<protein>
    <recommendedName>
        <fullName evidence="8">tRNA(Ile)-lysidine synthase</fullName>
        <ecNumber evidence="8">6.3.4.19</ecNumber>
    </recommendedName>
    <alternativeName>
        <fullName evidence="8">tRNA(Ile)-2-lysyl-cytidine synthase</fullName>
    </alternativeName>
    <alternativeName>
        <fullName evidence="8">tRNA(Ile)-lysidine synthetase</fullName>
    </alternativeName>
</protein>
<dbReference type="Pfam" id="PF11734">
    <property type="entry name" value="TilS_C"/>
    <property type="match status" value="1"/>
</dbReference>
<dbReference type="PANTHER" id="PTHR43033">
    <property type="entry name" value="TRNA(ILE)-LYSIDINE SYNTHASE-RELATED"/>
    <property type="match status" value="1"/>
</dbReference>
<dbReference type="Gene3D" id="3.40.50.620">
    <property type="entry name" value="HUPs"/>
    <property type="match status" value="1"/>
</dbReference>
<organism evidence="10 11">
    <name type="scientific">Candidatus Caccoplasma intestinavium</name>
    <dbReference type="NCBI Taxonomy" id="2840716"/>
    <lineage>
        <taxon>Bacteria</taxon>
        <taxon>Pseudomonadati</taxon>
        <taxon>Bacteroidota</taxon>
        <taxon>Bacteroidia</taxon>
        <taxon>Bacteroidales</taxon>
        <taxon>Bacteroidaceae</taxon>
        <taxon>Bacteroidaceae incertae sedis</taxon>
        <taxon>Candidatus Caccoplasma</taxon>
    </lineage>
</organism>
<dbReference type="PANTHER" id="PTHR43033:SF1">
    <property type="entry name" value="TRNA(ILE)-LYSIDINE SYNTHASE-RELATED"/>
    <property type="match status" value="1"/>
</dbReference>
<dbReference type="GO" id="GO:0005524">
    <property type="term" value="F:ATP binding"/>
    <property type="evidence" value="ECO:0007669"/>
    <property type="project" value="UniProtKB-UniRule"/>
</dbReference>
<evidence type="ECO:0000256" key="7">
    <source>
        <dbReference type="ARBA" id="ARBA00048539"/>
    </source>
</evidence>
<gene>
    <name evidence="8 10" type="primary">tilS</name>
    <name evidence="10" type="ORF">IAD06_06815</name>
</gene>
<dbReference type="Pfam" id="PF01171">
    <property type="entry name" value="ATP_bind_3"/>
    <property type="match status" value="1"/>
</dbReference>
<dbReference type="NCBIfam" id="TIGR02433">
    <property type="entry name" value="lysidine_TilS_C"/>
    <property type="match status" value="1"/>
</dbReference>
<dbReference type="GO" id="GO:0032267">
    <property type="term" value="F:tRNA(Ile)-lysidine synthase activity"/>
    <property type="evidence" value="ECO:0007669"/>
    <property type="project" value="UniProtKB-EC"/>
</dbReference>
<reference evidence="10" key="2">
    <citation type="journal article" date="2021" name="PeerJ">
        <title>Extensive microbial diversity within the chicken gut microbiome revealed by metagenomics and culture.</title>
        <authorList>
            <person name="Gilroy R."/>
            <person name="Ravi A."/>
            <person name="Getino M."/>
            <person name="Pursley I."/>
            <person name="Horton D.L."/>
            <person name="Alikhan N.F."/>
            <person name="Baker D."/>
            <person name="Gharbi K."/>
            <person name="Hall N."/>
            <person name="Watson M."/>
            <person name="Adriaenssens E.M."/>
            <person name="Foster-Nyarko E."/>
            <person name="Jarju S."/>
            <person name="Secka A."/>
            <person name="Antonio M."/>
            <person name="Oren A."/>
            <person name="Chaudhuri R.R."/>
            <person name="La Ragione R."/>
            <person name="Hildebrand F."/>
            <person name="Pallen M.J."/>
        </authorList>
    </citation>
    <scope>NUCLEOTIDE SEQUENCE</scope>
    <source>
        <strain evidence="10">21143</strain>
    </source>
</reference>
<comment type="function">
    <text evidence="8">Ligates lysine onto the cytidine present at position 34 of the AUA codon-specific tRNA(Ile) that contains the anticodon CAU, in an ATP-dependent manner. Cytidine is converted to lysidine, thus changing the amino acid specificity of the tRNA from methionine to isoleucine.</text>
</comment>
<dbReference type="EMBL" id="DVKT01000051">
    <property type="protein sequence ID" value="HIT39732.1"/>
    <property type="molecule type" value="Genomic_DNA"/>
</dbReference>
<name>A0A9D1KES8_9BACT</name>
<dbReference type="EC" id="6.3.4.19" evidence="8"/>
<comment type="similarity">
    <text evidence="8">Belongs to the tRNA(Ile)-lysidine synthase family.</text>
</comment>
<dbReference type="SUPFAM" id="SSF56037">
    <property type="entry name" value="PheT/TilS domain"/>
    <property type="match status" value="1"/>
</dbReference>
<reference evidence="10" key="1">
    <citation type="submission" date="2020-10" db="EMBL/GenBank/DDBJ databases">
        <authorList>
            <person name="Gilroy R."/>
        </authorList>
    </citation>
    <scope>NUCLEOTIDE SEQUENCE</scope>
    <source>
        <strain evidence="10">21143</strain>
    </source>
</reference>
<keyword evidence="6 8" id="KW-0067">ATP-binding</keyword>
<accession>A0A9D1KES8</accession>
<dbReference type="AlphaFoldDB" id="A0A9D1KES8"/>
<evidence type="ECO:0000256" key="8">
    <source>
        <dbReference type="HAMAP-Rule" id="MF_01161"/>
    </source>
</evidence>
<dbReference type="SMART" id="SM00977">
    <property type="entry name" value="TilS_C"/>
    <property type="match status" value="1"/>
</dbReference>
<feature type="domain" description="Lysidine-tRNA(Ile) synthetase C-terminal" evidence="9">
    <location>
        <begin position="369"/>
        <end position="441"/>
    </location>
</feature>
<evidence type="ECO:0000256" key="3">
    <source>
        <dbReference type="ARBA" id="ARBA00022598"/>
    </source>
</evidence>
<evidence type="ECO:0000313" key="11">
    <source>
        <dbReference type="Proteomes" id="UP000886722"/>
    </source>
</evidence>
<dbReference type="InterPro" id="IPR012795">
    <property type="entry name" value="tRNA_Ile_lys_synt_N"/>
</dbReference>
<evidence type="ECO:0000256" key="6">
    <source>
        <dbReference type="ARBA" id="ARBA00022840"/>
    </source>
</evidence>
<comment type="caution">
    <text evidence="10">The sequence shown here is derived from an EMBL/GenBank/DDBJ whole genome shotgun (WGS) entry which is preliminary data.</text>
</comment>
<evidence type="ECO:0000256" key="1">
    <source>
        <dbReference type="ARBA" id="ARBA00004496"/>
    </source>
</evidence>
<comment type="subcellular location">
    <subcellularLocation>
        <location evidence="1 8">Cytoplasm</location>
    </subcellularLocation>
</comment>
<dbReference type="InterPro" id="IPR012796">
    <property type="entry name" value="Lysidine-tRNA-synth_C"/>
</dbReference>
<dbReference type="Proteomes" id="UP000886722">
    <property type="component" value="Unassembled WGS sequence"/>
</dbReference>
<keyword evidence="4 8" id="KW-0819">tRNA processing</keyword>
<dbReference type="InterPro" id="IPR014729">
    <property type="entry name" value="Rossmann-like_a/b/a_fold"/>
</dbReference>
<dbReference type="HAMAP" id="MF_01161">
    <property type="entry name" value="tRNA_Ile_lys_synt"/>
    <property type="match status" value="1"/>
</dbReference>
<keyword evidence="2 8" id="KW-0963">Cytoplasm</keyword>
<dbReference type="CDD" id="cd01992">
    <property type="entry name" value="TilS_N"/>
    <property type="match status" value="1"/>
</dbReference>
<dbReference type="GO" id="GO:0005737">
    <property type="term" value="C:cytoplasm"/>
    <property type="evidence" value="ECO:0007669"/>
    <property type="project" value="UniProtKB-SubCell"/>
</dbReference>
<dbReference type="SUPFAM" id="SSF52402">
    <property type="entry name" value="Adenine nucleotide alpha hydrolases-like"/>
    <property type="match status" value="1"/>
</dbReference>
<evidence type="ECO:0000313" key="10">
    <source>
        <dbReference type="EMBL" id="HIT39732.1"/>
    </source>
</evidence>